<proteinExistence type="predicted"/>
<feature type="region of interest" description="Disordered" evidence="1">
    <location>
        <begin position="1"/>
        <end position="22"/>
    </location>
</feature>
<reference evidence="2 3" key="1">
    <citation type="submission" date="2017-06" db="EMBL/GenBank/DDBJ databases">
        <authorList>
            <person name="Kim H.J."/>
            <person name="Triplett B.A."/>
        </authorList>
    </citation>
    <scope>NUCLEOTIDE SEQUENCE [LARGE SCALE GENOMIC DNA]</scope>
    <source>
        <strain evidence="2">FRACA_ARgP5</strain>
    </source>
</reference>
<protein>
    <submittedName>
        <fullName evidence="2">Uncharacterized protein</fullName>
    </submittedName>
</protein>
<dbReference type="EMBL" id="FZMO01000525">
    <property type="protein sequence ID" value="SNQ51078.1"/>
    <property type="molecule type" value="Genomic_DNA"/>
</dbReference>
<feature type="compositionally biased region" description="Basic and acidic residues" evidence="1">
    <location>
        <begin position="8"/>
        <end position="22"/>
    </location>
</feature>
<dbReference type="Proteomes" id="UP000234331">
    <property type="component" value="Unassembled WGS sequence"/>
</dbReference>
<sequence length="96" mass="10633">MVAEPDDGDRFPMREATGRAAEARREELLSVCTGGTDDHLVETMSARLRTLVTPQAMRALAATERPQVNQYSRERDAENPATPRHARVAIRAVFVA</sequence>
<feature type="region of interest" description="Disordered" evidence="1">
    <location>
        <begin position="63"/>
        <end position="83"/>
    </location>
</feature>
<dbReference type="AlphaFoldDB" id="A0A2I2KZI9"/>
<accession>A0A2I2KZI9</accession>
<evidence type="ECO:0000313" key="2">
    <source>
        <dbReference type="EMBL" id="SNQ51078.1"/>
    </source>
</evidence>
<evidence type="ECO:0000313" key="3">
    <source>
        <dbReference type="Proteomes" id="UP000234331"/>
    </source>
</evidence>
<evidence type="ECO:0000256" key="1">
    <source>
        <dbReference type="SAM" id="MobiDB-lite"/>
    </source>
</evidence>
<gene>
    <name evidence="2" type="ORF">FRACA_60064</name>
</gene>
<organism evidence="2 3">
    <name type="scientific">Frankia canadensis</name>
    <dbReference type="NCBI Taxonomy" id="1836972"/>
    <lineage>
        <taxon>Bacteria</taxon>
        <taxon>Bacillati</taxon>
        <taxon>Actinomycetota</taxon>
        <taxon>Actinomycetes</taxon>
        <taxon>Frankiales</taxon>
        <taxon>Frankiaceae</taxon>
        <taxon>Frankia</taxon>
    </lineage>
</organism>
<keyword evidence="3" id="KW-1185">Reference proteome</keyword>
<name>A0A2I2KZI9_9ACTN</name>